<evidence type="ECO:0000313" key="2">
    <source>
        <dbReference type="Proteomes" id="UP001201463"/>
    </source>
</evidence>
<dbReference type="EMBL" id="JAJTWT010000001">
    <property type="protein sequence ID" value="MCE4536044.1"/>
    <property type="molecule type" value="Genomic_DNA"/>
</dbReference>
<sequence>MKSIWTGWVLGAALTLAGCGGGGGSPVQETPALSAAVRVSNLKPQRVDIQAVETERSIFGVELSADVVGDLTRLSGQTIYMIIEDGTGLFEVASTTISPTGVDNRILLKLKSTLGKAGTLEGNLRLNVCIDVACKTSLGNSPLSIPYKLTIAPGVRLADSSPITVEVPFGAVLADAYGANAVNRPVTLNVPSDFAGVGSIPPFETDWSSAQANARLALLQYGAIVPGQAVAGALLFPPAPVGNYSAKLKLSSIVGNSSIAAESAVDVNYVVKDSGQRMLYQPSTMSVQSSSNGDIGLSVVAADGAKYTRVGHIAYSASSGSVRWLFLQPASAGAFSMGTVFLVSPDACGVDLPRVSCLTRGAYTADVFLATDAGVEAPVPYRVQLMVP</sequence>
<accession>A0ABS8X6I9</accession>
<organism evidence="1 2">
    <name type="scientific">Pelomonas caseinilytica</name>
    <dbReference type="NCBI Taxonomy" id="2906763"/>
    <lineage>
        <taxon>Bacteria</taxon>
        <taxon>Pseudomonadati</taxon>
        <taxon>Pseudomonadota</taxon>
        <taxon>Betaproteobacteria</taxon>
        <taxon>Burkholderiales</taxon>
        <taxon>Sphaerotilaceae</taxon>
        <taxon>Roseateles</taxon>
    </lineage>
</organism>
<evidence type="ECO:0008006" key="3">
    <source>
        <dbReference type="Google" id="ProtNLM"/>
    </source>
</evidence>
<gene>
    <name evidence="1" type="ORF">LXT12_02060</name>
</gene>
<keyword evidence="2" id="KW-1185">Reference proteome</keyword>
<dbReference type="RefSeq" id="WP_233388966.1">
    <property type="nucleotide sequence ID" value="NZ_JAJTWT010000001.1"/>
</dbReference>
<comment type="caution">
    <text evidence="1">The sequence shown here is derived from an EMBL/GenBank/DDBJ whole genome shotgun (WGS) entry which is preliminary data.</text>
</comment>
<proteinExistence type="predicted"/>
<reference evidence="1 2" key="1">
    <citation type="submission" date="2021-12" db="EMBL/GenBank/DDBJ databases">
        <title>Genome seq of p7.</title>
        <authorList>
            <person name="Seo T."/>
        </authorList>
    </citation>
    <scope>NUCLEOTIDE SEQUENCE [LARGE SCALE GENOMIC DNA]</scope>
    <source>
        <strain evidence="1 2">P7</strain>
    </source>
</reference>
<evidence type="ECO:0000313" key="1">
    <source>
        <dbReference type="EMBL" id="MCE4536044.1"/>
    </source>
</evidence>
<dbReference type="PROSITE" id="PS51257">
    <property type="entry name" value="PROKAR_LIPOPROTEIN"/>
    <property type="match status" value="1"/>
</dbReference>
<dbReference type="Proteomes" id="UP001201463">
    <property type="component" value="Unassembled WGS sequence"/>
</dbReference>
<name>A0ABS8X6I9_9BURK</name>
<protein>
    <recommendedName>
        <fullName evidence="3">Lipoprotein</fullName>
    </recommendedName>
</protein>